<accession>A0A6L9EUJ4</accession>
<protein>
    <submittedName>
        <fullName evidence="1">Uncharacterized protein</fullName>
    </submittedName>
</protein>
<evidence type="ECO:0000313" key="1">
    <source>
        <dbReference type="EMBL" id="NAS19921.1"/>
    </source>
</evidence>
<dbReference type="Proteomes" id="UP000474042">
    <property type="component" value="Unassembled WGS sequence"/>
</dbReference>
<dbReference type="EMBL" id="WOFV02000126">
    <property type="protein sequence ID" value="NAS19921.1"/>
    <property type="molecule type" value="Genomic_DNA"/>
</dbReference>
<reference evidence="1 2" key="1">
    <citation type="submission" date="2020-01" db="EMBL/GenBank/DDBJ databases">
        <title>Genome sequence of a 1,3-propanediol producer, Clostridium butyricum S3.</title>
        <authorList>
            <person name="Zhou J."/>
        </authorList>
    </citation>
    <scope>NUCLEOTIDE SEQUENCE [LARGE SCALE GENOMIC DNA]</scope>
    <source>
        <strain evidence="1 2">S3</strain>
    </source>
</reference>
<comment type="caution">
    <text evidence="1">The sequence shown here is derived from an EMBL/GenBank/DDBJ whole genome shotgun (WGS) entry which is preliminary data.</text>
</comment>
<dbReference type="Pfam" id="PF19503">
    <property type="entry name" value="DUF6037"/>
    <property type="match status" value="1"/>
</dbReference>
<dbReference type="AlphaFoldDB" id="A0A6L9EUJ4"/>
<dbReference type="InterPro" id="IPR046100">
    <property type="entry name" value="DUF6037"/>
</dbReference>
<gene>
    <name evidence="1" type="ORF">GND98_019375</name>
</gene>
<name>A0A6L9EUJ4_CLOBU</name>
<evidence type="ECO:0000313" key="2">
    <source>
        <dbReference type="Proteomes" id="UP000474042"/>
    </source>
</evidence>
<organism evidence="1 2">
    <name type="scientific">Clostridium butyricum</name>
    <dbReference type="NCBI Taxonomy" id="1492"/>
    <lineage>
        <taxon>Bacteria</taxon>
        <taxon>Bacillati</taxon>
        <taxon>Bacillota</taxon>
        <taxon>Clostridia</taxon>
        <taxon>Eubacteriales</taxon>
        <taxon>Clostridiaceae</taxon>
        <taxon>Clostridium</taxon>
    </lineage>
</organism>
<sequence length="177" mass="20980">MKANDIKRYKFIFSYNNVIFDVFFFVDEQPFKLAFGVKAENFYFELEVNRGFIINPNIGDKYLKLIEVLGLKYNPQSPFKTIHFFSEFNQKVPQNADKKNKWQPHDTAYYKKNVEESEKIYFCGWFDNEKVGKHVKPKNLEKTKEVLGNEAYEMCSRKNISSCWTADKSSAIEFFLP</sequence>
<proteinExistence type="predicted"/>